<evidence type="ECO:0000313" key="1">
    <source>
        <dbReference type="EMBL" id="MPM72368.1"/>
    </source>
</evidence>
<protein>
    <submittedName>
        <fullName evidence="1">Uncharacterized protein</fullName>
    </submittedName>
</protein>
<accession>A0A645C4R0</accession>
<organism evidence="1">
    <name type="scientific">bioreactor metagenome</name>
    <dbReference type="NCBI Taxonomy" id="1076179"/>
    <lineage>
        <taxon>unclassified sequences</taxon>
        <taxon>metagenomes</taxon>
        <taxon>ecological metagenomes</taxon>
    </lineage>
</organism>
<sequence length="212" mass="23852">MQADHIGFFEQCVEIDIAADGSARVVLIRVKGEHTHAKRLCDLARALPDAAKADDAHRLSFQLDERIVPEAPVDIAAPAARVHRVAVMRHVMADFEQHSDCKLPHRRRAIGRDIANGDSALFCGGSIHNVVACRQHADVLHARACRQRLSRERRLVGQNRVRIFDAGDDFLLRRAVVHRHLAERFQRAPAQVSGVEGKSIQYYDFHTSFFSL</sequence>
<proteinExistence type="predicted"/>
<comment type="caution">
    <text evidence="1">The sequence shown here is derived from an EMBL/GenBank/DDBJ whole genome shotgun (WGS) entry which is preliminary data.</text>
</comment>
<reference evidence="1" key="1">
    <citation type="submission" date="2019-08" db="EMBL/GenBank/DDBJ databases">
        <authorList>
            <person name="Kucharzyk K."/>
            <person name="Murdoch R.W."/>
            <person name="Higgins S."/>
            <person name="Loffler F."/>
        </authorList>
    </citation>
    <scope>NUCLEOTIDE SEQUENCE</scope>
</reference>
<dbReference type="EMBL" id="VSSQ01024703">
    <property type="protein sequence ID" value="MPM72368.1"/>
    <property type="molecule type" value="Genomic_DNA"/>
</dbReference>
<name>A0A645C4R0_9ZZZZ</name>
<gene>
    <name evidence="1" type="ORF">SDC9_119342</name>
</gene>
<dbReference type="AlphaFoldDB" id="A0A645C4R0"/>